<evidence type="ECO:0000313" key="1">
    <source>
        <dbReference type="EMBL" id="KIM66101.1"/>
    </source>
</evidence>
<accession>A0A0C3EDX8</accession>
<sequence>MICHNLPVHLCYHVENVYIAGIIPGQREPSSYHLNHVLRPLVDDLLQAWSPRFQLTHSAIHPFGCLVLCTLIPLVCDLLAAWKSAGFAGLGQHLTIAKSWRDMQTETIRVQIYQKFGIRWSELLCLLYWDPT</sequence>
<dbReference type="InParanoid" id="A0A0C3EDX8"/>
<dbReference type="HOGENOM" id="CLU_078867_1_0_1"/>
<dbReference type="AlphaFoldDB" id="A0A0C3EDX8"/>
<reference evidence="2" key="2">
    <citation type="submission" date="2015-01" db="EMBL/GenBank/DDBJ databases">
        <title>Evolutionary Origins and Diversification of the Mycorrhizal Mutualists.</title>
        <authorList>
            <consortium name="DOE Joint Genome Institute"/>
            <consortium name="Mycorrhizal Genomics Consortium"/>
            <person name="Kohler A."/>
            <person name="Kuo A."/>
            <person name="Nagy L.G."/>
            <person name="Floudas D."/>
            <person name="Copeland A."/>
            <person name="Barry K.W."/>
            <person name="Cichocki N."/>
            <person name="Veneault-Fourrey C."/>
            <person name="LaButti K."/>
            <person name="Lindquist E.A."/>
            <person name="Lipzen A."/>
            <person name="Lundell T."/>
            <person name="Morin E."/>
            <person name="Murat C."/>
            <person name="Riley R."/>
            <person name="Ohm R."/>
            <person name="Sun H."/>
            <person name="Tunlid A."/>
            <person name="Henrissat B."/>
            <person name="Grigoriev I.V."/>
            <person name="Hibbett D.S."/>
            <person name="Martin F."/>
        </authorList>
    </citation>
    <scope>NUCLEOTIDE SEQUENCE [LARGE SCALE GENOMIC DNA]</scope>
    <source>
        <strain evidence="2">Foug A</strain>
    </source>
</reference>
<gene>
    <name evidence="1" type="ORF">SCLCIDRAFT_14748</name>
</gene>
<keyword evidence="2" id="KW-1185">Reference proteome</keyword>
<protein>
    <submittedName>
        <fullName evidence="1">Uncharacterized protein</fullName>
    </submittedName>
</protein>
<evidence type="ECO:0000313" key="2">
    <source>
        <dbReference type="Proteomes" id="UP000053989"/>
    </source>
</evidence>
<dbReference type="Proteomes" id="UP000053989">
    <property type="component" value="Unassembled WGS sequence"/>
</dbReference>
<reference evidence="1 2" key="1">
    <citation type="submission" date="2014-04" db="EMBL/GenBank/DDBJ databases">
        <authorList>
            <consortium name="DOE Joint Genome Institute"/>
            <person name="Kuo A."/>
            <person name="Kohler A."/>
            <person name="Nagy L.G."/>
            <person name="Floudas D."/>
            <person name="Copeland A."/>
            <person name="Barry K.W."/>
            <person name="Cichocki N."/>
            <person name="Veneault-Fourrey C."/>
            <person name="LaButti K."/>
            <person name="Lindquist E.A."/>
            <person name="Lipzen A."/>
            <person name="Lundell T."/>
            <person name="Morin E."/>
            <person name="Murat C."/>
            <person name="Sun H."/>
            <person name="Tunlid A."/>
            <person name="Henrissat B."/>
            <person name="Grigoriev I.V."/>
            <person name="Hibbett D.S."/>
            <person name="Martin F."/>
            <person name="Nordberg H.P."/>
            <person name="Cantor M.N."/>
            <person name="Hua S.X."/>
        </authorList>
    </citation>
    <scope>NUCLEOTIDE SEQUENCE [LARGE SCALE GENOMIC DNA]</scope>
    <source>
        <strain evidence="1 2">Foug A</strain>
    </source>
</reference>
<dbReference type="STRING" id="1036808.A0A0C3EDX8"/>
<organism evidence="1 2">
    <name type="scientific">Scleroderma citrinum Foug A</name>
    <dbReference type="NCBI Taxonomy" id="1036808"/>
    <lineage>
        <taxon>Eukaryota</taxon>
        <taxon>Fungi</taxon>
        <taxon>Dikarya</taxon>
        <taxon>Basidiomycota</taxon>
        <taxon>Agaricomycotina</taxon>
        <taxon>Agaricomycetes</taxon>
        <taxon>Agaricomycetidae</taxon>
        <taxon>Boletales</taxon>
        <taxon>Sclerodermatineae</taxon>
        <taxon>Sclerodermataceae</taxon>
        <taxon>Scleroderma</taxon>
    </lineage>
</organism>
<name>A0A0C3EDX8_9AGAM</name>
<dbReference type="EMBL" id="KN822019">
    <property type="protein sequence ID" value="KIM66101.1"/>
    <property type="molecule type" value="Genomic_DNA"/>
</dbReference>
<dbReference type="OrthoDB" id="3269001at2759"/>
<proteinExistence type="predicted"/>